<gene>
    <name evidence="1" type="ORF">O4J56_08680</name>
</gene>
<proteinExistence type="predicted"/>
<organism evidence="1 2">
    <name type="scientific">Nocardiopsis endophytica</name>
    <dbReference type="NCBI Taxonomy" id="3018445"/>
    <lineage>
        <taxon>Bacteria</taxon>
        <taxon>Bacillati</taxon>
        <taxon>Actinomycetota</taxon>
        <taxon>Actinomycetes</taxon>
        <taxon>Streptosporangiales</taxon>
        <taxon>Nocardiopsidaceae</taxon>
        <taxon>Nocardiopsis</taxon>
    </lineage>
</organism>
<protein>
    <submittedName>
        <fullName evidence="1">DUF664 domain-containing protein</fullName>
    </submittedName>
</protein>
<evidence type="ECO:0000313" key="1">
    <source>
        <dbReference type="EMBL" id="MDA2810707.1"/>
    </source>
</evidence>
<dbReference type="EMBL" id="JAQFWQ010000018">
    <property type="protein sequence ID" value="MDA2810707.1"/>
    <property type="molecule type" value="Genomic_DNA"/>
</dbReference>
<sequence>MLSAFLDRHRASVRRACAGLSPAASAAAPVPGSPMLTVRGLVSHLTWSEQHWFEAVLLGRPDRVFDPPEGAPAPGPGADWRPDPGTGLVGLIGAYEAQCERSRTITARLEPRSGARRSRVGEPPVTLRWVLIHMVEETAAHVGQLEMLRRMVDM</sequence>
<dbReference type="Pfam" id="PF04978">
    <property type="entry name" value="MST"/>
    <property type="match status" value="1"/>
</dbReference>
<evidence type="ECO:0000313" key="2">
    <source>
        <dbReference type="Proteomes" id="UP001527866"/>
    </source>
</evidence>
<dbReference type="InterPro" id="IPR007061">
    <property type="entry name" value="MST-like"/>
</dbReference>
<dbReference type="InterPro" id="IPR034660">
    <property type="entry name" value="DinB/YfiT-like"/>
</dbReference>
<name>A0ABT4U173_9ACTN</name>
<dbReference type="RefSeq" id="WP_270685045.1">
    <property type="nucleotide sequence ID" value="NZ_JAQFWQ010000018.1"/>
</dbReference>
<accession>A0ABT4U173</accession>
<dbReference type="Proteomes" id="UP001527866">
    <property type="component" value="Unassembled WGS sequence"/>
</dbReference>
<dbReference type="Gene3D" id="1.20.120.450">
    <property type="entry name" value="dinb family like domain"/>
    <property type="match status" value="1"/>
</dbReference>
<dbReference type="SUPFAM" id="SSF109854">
    <property type="entry name" value="DinB/YfiT-like putative metalloenzymes"/>
    <property type="match status" value="1"/>
</dbReference>
<reference evidence="1 2" key="1">
    <citation type="submission" date="2023-01" db="EMBL/GenBank/DDBJ databases">
        <title>Draft genome sequence of Nocardiopsis sp. RSe5-2 isolated from halophytes.</title>
        <authorList>
            <person name="Duangmal K."/>
            <person name="Chantavorakit T."/>
        </authorList>
    </citation>
    <scope>NUCLEOTIDE SEQUENCE [LARGE SCALE GENOMIC DNA]</scope>
    <source>
        <strain evidence="1 2">RSe5-2</strain>
    </source>
</reference>
<comment type="caution">
    <text evidence="1">The sequence shown here is derived from an EMBL/GenBank/DDBJ whole genome shotgun (WGS) entry which is preliminary data.</text>
</comment>
<keyword evidence="2" id="KW-1185">Reference proteome</keyword>